<dbReference type="GO" id="GO:0016872">
    <property type="term" value="F:intramolecular lyase activity"/>
    <property type="evidence" value="ECO:0007669"/>
    <property type="project" value="InterPro"/>
</dbReference>
<evidence type="ECO:0000256" key="6">
    <source>
        <dbReference type="ARBA" id="ARBA00023136"/>
    </source>
</evidence>
<feature type="transmembrane region" description="Helical" evidence="8">
    <location>
        <begin position="162"/>
        <end position="182"/>
    </location>
</feature>
<feature type="transmembrane region" description="Helical" evidence="8">
    <location>
        <begin position="202"/>
        <end position="219"/>
    </location>
</feature>
<evidence type="ECO:0000256" key="1">
    <source>
        <dbReference type="ARBA" id="ARBA00004141"/>
    </source>
</evidence>
<evidence type="ECO:0000259" key="9">
    <source>
        <dbReference type="Pfam" id="PF18916"/>
    </source>
</evidence>
<dbReference type="EMBL" id="SWBO01000006">
    <property type="protein sequence ID" value="TKB99586.1"/>
    <property type="molecule type" value="Genomic_DNA"/>
</dbReference>
<evidence type="ECO:0000256" key="8">
    <source>
        <dbReference type="SAM" id="Phobius"/>
    </source>
</evidence>
<comment type="caution">
    <text evidence="10">The sequence shown here is derived from an EMBL/GenBank/DDBJ whole genome shotgun (WGS) entry which is preliminary data.</text>
</comment>
<evidence type="ECO:0000256" key="4">
    <source>
        <dbReference type="ARBA" id="ARBA00022746"/>
    </source>
</evidence>
<evidence type="ECO:0000313" key="11">
    <source>
        <dbReference type="Proteomes" id="UP000310477"/>
    </source>
</evidence>
<feature type="domain" description="Lycopene cyclase" evidence="9">
    <location>
        <begin position="129"/>
        <end position="219"/>
    </location>
</feature>
<name>A0A4U1C1T0_9SPHI</name>
<keyword evidence="6 8" id="KW-0472">Membrane</keyword>
<gene>
    <name evidence="10" type="ORF">FA045_11780</name>
</gene>
<protein>
    <submittedName>
        <fullName evidence="10">Lycopene cyclase domain-containing protein</fullName>
    </submittedName>
</protein>
<feature type="transmembrane region" description="Helical" evidence="8">
    <location>
        <begin position="6"/>
        <end position="21"/>
    </location>
</feature>
<dbReference type="OrthoDB" id="5195186at2"/>
<keyword evidence="7" id="KW-0413">Isomerase</keyword>
<dbReference type="Proteomes" id="UP000310477">
    <property type="component" value="Unassembled WGS sequence"/>
</dbReference>
<feature type="transmembrane region" description="Helical" evidence="8">
    <location>
        <begin position="107"/>
        <end position="127"/>
    </location>
</feature>
<dbReference type="RefSeq" id="WP_136877279.1">
    <property type="nucleotide sequence ID" value="NZ_SWBO01000006.1"/>
</dbReference>
<comment type="pathway">
    <text evidence="2">Carotenoid biosynthesis.</text>
</comment>
<keyword evidence="5 8" id="KW-1133">Transmembrane helix</keyword>
<feature type="domain" description="Lycopene cyclase" evidence="9">
    <location>
        <begin position="6"/>
        <end position="95"/>
    </location>
</feature>
<evidence type="ECO:0000256" key="2">
    <source>
        <dbReference type="ARBA" id="ARBA00004829"/>
    </source>
</evidence>
<dbReference type="GO" id="GO:0016020">
    <property type="term" value="C:membrane"/>
    <property type="evidence" value="ECO:0007669"/>
    <property type="project" value="UniProtKB-SubCell"/>
</dbReference>
<reference evidence="10 11" key="1">
    <citation type="submission" date="2019-04" db="EMBL/GenBank/DDBJ databases">
        <title>Pedobacter sp. AR-2-6 sp. nov., isolated from Arctic soil.</title>
        <authorList>
            <person name="Dahal R.H."/>
            <person name="Kim D.-U."/>
        </authorList>
    </citation>
    <scope>NUCLEOTIDE SEQUENCE [LARGE SCALE GENOMIC DNA]</scope>
    <source>
        <strain evidence="10 11">AR-2-6</strain>
    </source>
</reference>
<evidence type="ECO:0000256" key="5">
    <source>
        <dbReference type="ARBA" id="ARBA00022989"/>
    </source>
</evidence>
<organism evidence="10 11">
    <name type="scientific">Pedobacter cryotolerans</name>
    <dbReference type="NCBI Taxonomy" id="2571270"/>
    <lineage>
        <taxon>Bacteria</taxon>
        <taxon>Pseudomonadati</taxon>
        <taxon>Bacteroidota</taxon>
        <taxon>Sphingobacteriia</taxon>
        <taxon>Sphingobacteriales</taxon>
        <taxon>Sphingobacteriaceae</taxon>
        <taxon>Pedobacter</taxon>
    </lineage>
</organism>
<feature type="transmembrane region" description="Helical" evidence="8">
    <location>
        <begin position="75"/>
        <end position="95"/>
    </location>
</feature>
<dbReference type="GO" id="GO:0016117">
    <property type="term" value="P:carotenoid biosynthetic process"/>
    <property type="evidence" value="ECO:0007669"/>
    <property type="project" value="UniProtKB-KW"/>
</dbReference>
<dbReference type="GO" id="GO:0045436">
    <property type="term" value="F:lycopene beta cyclase activity"/>
    <property type="evidence" value="ECO:0007669"/>
    <property type="project" value="UniProtKB-ARBA"/>
</dbReference>
<sequence>MNNTFLYLDLFLFVVPLLLALDRKAKVLSNLKAMLISSLLVMLVFSEVAVFLTGVKTWNFNPAYIIGADYRGLPLEAYLFLLTFSFAGLGIYKFLNARFPKNDLQKYALAVSHAMMGICIAMLFFAYTKWYPLITFAFLMMLLIGVEYINTIRFMYKFYRGYTFALIPFFVCYGVICNFPIITYDAKETLDFSLANIPFENYFLMMGTLLLGVYFMEVLNRKFAK</sequence>
<dbReference type="InterPro" id="IPR017825">
    <property type="entry name" value="Lycopene_cyclase_dom"/>
</dbReference>
<keyword evidence="3 8" id="KW-0812">Transmembrane</keyword>
<dbReference type="Pfam" id="PF18916">
    <property type="entry name" value="Lycopene_cyc"/>
    <property type="match status" value="2"/>
</dbReference>
<keyword evidence="11" id="KW-1185">Reference proteome</keyword>
<accession>A0A4U1C1T0</accession>
<keyword evidence="4" id="KW-0125">Carotenoid biosynthesis</keyword>
<evidence type="ECO:0000256" key="3">
    <source>
        <dbReference type="ARBA" id="ARBA00022692"/>
    </source>
</evidence>
<feature type="transmembrane region" description="Helical" evidence="8">
    <location>
        <begin position="33"/>
        <end position="55"/>
    </location>
</feature>
<dbReference type="AlphaFoldDB" id="A0A4U1C1T0"/>
<proteinExistence type="predicted"/>
<evidence type="ECO:0000313" key="10">
    <source>
        <dbReference type="EMBL" id="TKB99586.1"/>
    </source>
</evidence>
<comment type="subcellular location">
    <subcellularLocation>
        <location evidence="1">Membrane</location>
        <topology evidence="1">Multi-pass membrane protein</topology>
    </subcellularLocation>
</comment>
<evidence type="ECO:0000256" key="7">
    <source>
        <dbReference type="ARBA" id="ARBA00023235"/>
    </source>
</evidence>
<feature type="transmembrane region" description="Helical" evidence="8">
    <location>
        <begin position="133"/>
        <end position="150"/>
    </location>
</feature>